<proteinExistence type="predicted"/>
<sequence>MGFTVRFMLGTVLVLLCCWSIETTSRRIRQTNNGESKTSDKLQKIEEERTTQHSIVANLSDESNKPKTDFSTEDNKTLDKQNSLISKLPKSETYKKATNQPEIKREEIARSIDIEKYVSKEFHNKNNVYTLPASPDTEKYIDHDYSFHSTTRQDHDHTKEFQFESELTTPKSLIFDHKYKEAVESVEQKLEHIDNSHELSSESESSKENLDLEKLYDETKNNDTRANLDFINYKNIISNDTTGKNSLHKDLVVEAGTNLDFHSSYNETTIIDQDDDGNNTIDKKLTKPEKIRTSTISNTIPDQDRSESSTTKTLILTTRKSLVLTKPPTNRNSSHISILSNNIETETVKAINNEQLHALITTEKEKGIKTTTAEVVKIITSTTTEKSKEFKDDIAEERTRRTPIDITKRGSIKFVDYTEVSTEPTLSFNEIKKKTEQLFQENQIVPVHVEAPSDPGNTTVIPSATTSKTMFTTKVPGNTTIIPITTTSKTILTTEIVETTTVIPITTSSETILPTESVTTTTEAETEPVSVSATNEATTTVTAELQETTILTPSTIVETVETTTEQVTTVEPTITTNSTEILQNNISVTEDLTTTTTTARVDITTDFDLPTTTSEFDSDTNATTPSTLIISSSTTNVEKDVIIITETSSIANFPTSDFDKNAEITTNELIERTTEEILETTETRNEPPTTTTTEANYIVAENRTNLVPELKQGQNDSLEETATTTENITISSDSYELNTIPPDDNSGTIAAITISSIGAVCLILLAGLLIIMRKRQKRFNYGQRCTPVSLDDYSMDNVSVYNSVRRKGMLRSSKRSYGNPAFEDPASVSHPLNFPALGKFANNLEDMRAEFEEIPQITARTNELPEGCDTKNRYANVIPLPETRVFLTFIDGYPNSDYINANYVTGPKNTKGYYIACQAPMQNTVDDFWRMIWEQQSKVILMLTHLFENGVEKCVDYLPPSEVLDCHRAFGDFLVTLKKREVKDKYIISILQLKVEFTNSKNFDKNNMVSSSWREVTHFWYLGWPEKGVPSEANSLIAFLIEARSYMKSSSIDRKDVTNGNLTNGAAKNELNPVVVHCSPGTGRTGVVIACDIAIREFEQTRLIDVPRIVYKIRRDRASSVQTKEQYAFIYKVINLYATKLTGGALDSL</sequence>
<feature type="domain" description="Tyrosine-protein phosphatase" evidence="4">
    <location>
        <begin position="871"/>
        <end position="1137"/>
    </location>
</feature>
<dbReference type="CDD" id="cd00047">
    <property type="entry name" value="PTPc"/>
    <property type="match status" value="1"/>
</dbReference>
<dbReference type="FunFam" id="3.90.190.10:FF:000098">
    <property type="entry name" value="Protein-tryrosine phosphatase"/>
    <property type="match status" value="1"/>
</dbReference>
<protein>
    <submittedName>
        <fullName evidence="6">Mucin-22</fullName>
    </submittedName>
</protein>
<evidence type="ECO:0000313" key="7">
    <source>
        <dbReference type="Proteomes" id="UP000292052"/>
    </source>
</evidence>
<dbReference type="Gene3D" id="3.90.190.10">
    <property type="entry name" value="Protein tyrosine phosphatase superfamily"/>
    <property type="match status" value="1"/>
</dbReference>
<feature type="region of interest" description="Disordered" evidence="1">
    <location>
        <begin position="30"/>
        <end position="84"/>
    </location>
</feature>
<keyword evidence="2" id="KW-0812">Transmembrane</keyword>
<dbReference type="PROSITE" id="PS00383">
    <property type="entry name" value="TYR_PHOSPHATASE_1"/>
    <property type="match status" value="1"/>
</dbReference>
<dbReference type="Proteomes" id="UP000292052">
    <property type="component" value="Unassembled WGS sequence"/>
</dbReference>
<feature type="transmembrane region" description="Helical" evidence="2">
    <location>
        <begin position="749"/>
        <end position="771"/>
    </location>
</feature>
<feature type="compositionally biased region" description="Basic and acidic residues" evidence="1">
    <location>
        <begin position="62"/>
        <end position="79"/>
    </location>
</feature>
<keyword evidence="3" id="KW-0732">Signal</keyword>
<evidence type="ECO:0000259" key="4">
    <source>
        <dbReference type="PROSITE" id="PS50055"/>
    </source>
</evidence>
<keyword evidence="2" id="KW-0472">Membrane</keyword>
<dbReference type="InterPro" id="IPR016130">
    <property type="entry name" value="Tyr_Pase_AS"/>
</dbReference>
<dbReference type="AlphaFoldDB" id="A0A482VKS5"/>
<dbReference type="Pfam" id="PF00102">
    <property type="entry name" value="Y_phosphatase"/>
    <property type="match status" value="1"/>
</dbReference>
<feature type="chain" id="PRO_5019766315" evidence="3">
    <location>
        <begin position="26"/>
        <end position="1149"/>
    </location>
</feature>
<dbReference type="GO" id="GO:0048666">
    <property type="term" value="P:neuron development"/>
    <property type="evidence" value="ECO:0007669"/>
    <property type="project" value="UniProtKB-ARBA"/>
</dbReference>
<feature type="compositionally biased region" description="Basic and acidic residues" evidence="1">
    <location>
        <begin position="37"/>
        <end position="51"/>
    </location>
</feature>
<dbReference type="SMART" id="SM00404">
    <property type="entry name" value="PTPc_motif"/>
    <property type="match status" value="1"/>
</dbReference>
<name>A0A482VKS5_ASBVE</name>
<keyword evidence="7" id="KW-1185">Reference proteome</keyword>
<dbReference type="InterPro" id="IPR029021">
    <property type="entry name" value="Prot-tyrosine_phosphatase-like"/>
</dbReference>
<dbReference type="GO" id="GO:0004725">
    <property type="term" value="F:protein tyrosine phosphatase activity"/>
    <property type="evidence" value="ECO:0007669"/>
    <property type="project" value="InterPro"/>
</dbReference>
<gene>
    <name evidence="6" type="ORF">BDFB_005445</name>
</gene>
<dbReference type="PANTHER" id="PTHR19134:SF544">
    <property type="entry name" value="IP14232P"/>
    <property type="match status" value="1"/>
</dbReference>
<evidence type="ECO:0000256" key="2">
    <source>
        <dbReference type="SAM" id="Phobius"/>
    </source>
</evidence>
<dbReference type="SMART" id="SM00194">
    <property type="entry name" value="PTPc"/>
    <property type="match status" value="1"/>
</dbReference>
<dbReference type="STRING" id="1661398.A0A482VKS5"/>
<feature type="region of interest" description="Disordered" evidence="1">
    <location>
        <begin position="515"/>
        <end position="534"/>
    </location>
</feature>
<dbReference type="InterPro" id="IPR003595">
    <property type="entry name" value="Tyr_Pase_cat"/>
</dbReference>
<reference evidence="6 7" key="1">
    <citation type="submission" date="2017-03" db="EMBL/GenBank/DDBJ databases">
        <title>Genome of the blue death feigning beetle - Asbolus verrucosus.</title>
        <authorList>
            <person name="Rider S.D."/>
        </authorList>
    </citation>
    <scope>NUCLEOTIDE SEQUENCE [LARGE SCALE GENOMIC DNA]</scope>
    <source>
        <strain evidence="6">Butters</strain>
        <tissue evidence="6">Head and leg muscle</tissue>
    </source>
</reference>
<organism evidence="6 7">
    <name type="scientific">Asbolus verrucosus</name>
    <name type="common">Desert ironclad beetle</name>
    <dbReference type="NCBI Taxonomy" id="1661398"/>
    <lineage>
        <taxon>Eukaryota</taxon>
        <taxon>Metazoa</taxon>
        <taxon>Ecdysozoa</taxon>
        <taxon>Arthropoda</taxon>
        <taxon>Hexapoda</taxon>
        <taxon>Insecta</taxon>
        <taxon>Pterygota</taxon>
        <taxon>Neoptera</taxon>
        <taxon>Endopterygota</taxon>
        <taxon>Coleoptera</taxon>
        <taxon>Polyphaga</taxon>
        <taxon>Cucujiformia</taxon>
        <taxon>Tenebrionidae</taxon>
        <taxon>Pimeliinae</taxon>
        <taxon>Asbolus</taxon>
    </lineage>
</organism>
<dbReference type="SUPFAM" id="SSF52799">
    <property type="entry name" value="(Phosphotyrosine protein) phosphatases II"/>
    <property type="match status" value="1"/>
</dbReference>
<dbReference type="GO" id="GO:0009653">
    <property type="term" value="P:anatomical structure morphogenesis"/>
    <property type="evidence" value="ECO:0007669"/>
    <property type="project" value="UniProtKB-ARBA"/>
</dbReference>
<accession>A0A482VKS5</accession>
<evidence type="ECO:0000259" key="5">
    <source>
        <dbReference type="PROSITE" id="PS50056"/>
    </source>
</evidence>
<dbReference type="PRINTS" id="PR00700">
    <property type="entry name" value="PRTYPHPHTASE"/>
</dbReference>
<dbReference type="PANTHER" id="PTHR19134">
    <property type="entry name" value="RECEPTOR-TYPE TYROSINE-PROTEIN PHOSPHATASE"/>
    <property type="match status" value="1"/>
</dbReference>
<dbReference type="PROSITE" id="PS50056">
    <property type="entry name" value="TYR_PHOSPHATASE_2"/>
    <property type="match status" value="1"/>
</dbReference>
<comment type="caution">
    <text evidence="6">The sequence shown here is derived from an EMBL/GenBank/DDBJ whole genome shotgun (WGS) entry which is preliminary data.</text>
</comment>
<dbReference type="PROSITE" id="PS50055">
    <property type="entry name" value="TYR_PHOSPHATASE_PTP"/>
    <property type="match status" value="1"/>
</dbReference>
<evidence type="ECO:0000256" key="3">
    <source>
        <dbReference type="SAM" id="SignalP"/>
    </source>
</evidence>
<dbReference type="OrthoDB" id="5794147at2759"/>
<feature type="compositionally biased region" description="Polar residues" evidence="1">
    <location>
        <begin position="52"/>
        <end position="61"/>
    </location>
</feature>
<dbReference type="InterPro" id="IPR050348">
    <property type="entry name" value="Protein-Tyr_Phosphatase"/>
</dbReference>
<dbReference type="InterPro" id="IPR000242">
    <property type="entry name" value="PTP_cat"/>
</dbReference>
<evidence type="ECO:0000313" key="6">
    <source>
        <dbReference type="EMBL" id="RZC33380.1"/>
    </source>
</evidence>
<feature type="signal peptide" evidence="3">
    <location>
        <begin position="1"/>
        <end position="25"/>
    </location>
</feature>
<dbReference type="InterPro" id="IPR000387">
    <property type="entry name" value="Tyr_Pase_dom"/>
</dbReference>
<feature type="domain" description="Tyrosine specific protein phosphatases" evidence="5">
    <location>
        <begin position="1037"/>
        <end position="1128"/>
    </location>
</feature>
<dbReference type="EMBL" id="QDEB01089283">
    <property type="protein sequence ID" value="RZC33380.1"/>
    <property type="molecule type" value="Genomic_DNA"/>
</dbReference>
<keyword evidence="2" id="KW-1133">Transmembrane helix</keyword>
<evidence type="ECO:0000256" key="1">
    <source>
        <dbReference type="SAM" id="MobiDB-lite"/>
    </source>
</evidence>